<protein>
    <submittedName>
        <fullName evidence="2">Uncharacterized protein</fullName>
    </submittedName>
</protein>
<dbReference type="RefSeq" id="WP_154912779.1">
    <property type="nucleotide sequence ID" value="NZ_CABVIK010000012.1"/>
</dbReference>
<proteinExistence type="predicted"/>
<feature type="region of interest" description="Disordered" evidence="1">
    <location>
        <begin position="34"/>
        <end position="61"/>
    </location>
</feature>
<sequence length="82" mass="9043">MTTVTLSMNDQSIRLSLDDLENALLAAKRKPGQKVSRITSSGQMTTLLSANPSRKTSTTEPRLRLKHEFSHTSVGPVVLTEY</sequence>
<name>A0A5E7M5X0_PSEFL</name>
<dbReference type="EMBL" id="CABVIK010000012">
    <property type="protein sequence ID" value="VVP18997.1"/>
    <property type="molecule type" value="Genomic_DNA"/>
</dbReference>
<gene>
    <name evidence="2" type="ORF">PS870_03721</name>
</gene>
<feature type="compositionally biased region" description="Polar residues" evidence="1">
    <location>
        <begin position="36"/>
        <end position="60"/>
    </location>
</feature>
<organism evidence="2 3">
    <name type="scientific">Pseudomonas fluorescens</name>
    <dbReference type="NCBI Taxonomy" id="294"/>
    <lineage>
        <taxon>Bacteria</taxon>
        <taxon>Pseudomonadati</taxon>
        <taxon>Pseudomonadota</taxon>
        <taxon>Gammaproteobacteria</taxon>
        <taxon>Pseudomonadales</taxon>
        <taxon>Pseudomonadaceae</taxon>
        <taxon>Pseudomonas</taxon>
    </lineage>
</organism>
<evidence type="ECO:0000313" key="2">
    <source>
        <dbReference type="EMBL" id="VVP18997.1"/>
    </source>
</evidence>
<evidence type="ECO:0000256" key="1">
    <source>
        <dbReference type="SAM" id="MobiDB-lite"/>
    </source>
</evidence>
<reference evidence="2 3" key="1">
    <citation type="submission" date="2019-09" db="EMBL/GenBank/DDBJ databases">
        <authorList>
            <person name="Chandra G."/>
            <person name="Truman W A."/>
        </authorList>
    </citation>
    <scope>NUCLEOTIDE SEQUENCE [LARGE SCALE GENOMIC DNA]</scope>
    <source>
        <strain evidence="2">PS870</strain>
    </source>
</reference>
<evidence type="ECO:0000313" key="3">
    <source>
        <dbReference type="Proteomes" id="UP000349468"/>
    </source>
</evidence>
<dbReference type="Proteomes" id="UP000349468">
    <property type="component" value="Unassembled WGS sequence"/>
</dbReference>
<dbReference type="AlphaFoldDB" id="A0A5E7M5X0"/>
<accession>A0A5E7M5X0</accession>